<dbReference type="CDD" id="cd02248">
    <property type="entry name" value="Peptidase_C1A"/>
    <property type="match status" value="1"/>
</dbReference>
<dbReference type="PROSITE" id="PS00639">
    <property type="entry name" value="THIOL_PROTEASE_HIS"/>
    <property type="match status" value="1"/>
</dbReference>
<dbReference type="InterPro" id="IPR039417">
    <property type="entry name" value="Peptidase_C1A_papain-like"/>
</dbReference>
<evidence type="ECO:0000313" key="12">
    <source>
        <dbReference type="Proteomes" id="UP001217089"/>
    </source>
</evidence>
<dbReference type="Pfam" id="PF01433">
    <property type="entry name" value="Peptidase_M1"/>
    <property type="match status" value="1"/>
</dbReference>
<dbReference type="InterPro" id="IPR050344">
    <property type="entry name" value="Peptidase_M1_aminopeptidases"/>
</dbReference>
<dbReference type="Gene3D" id="1.10.390.10">
    <property type="entry name" value="Neutral Protease Domain 2"/>
    <property type="match status" value="2"/>
</dbReference>
<dbReference type="InterPro" id="IPR042097">
    <property type="entry name" value="Aminopeptidase_N-like_N_sf"/>
</dbReference>
<dbReference type="Gene3D" id="2.60.40.1910">
    <property type="match status" value="1"/>
</dbReference>
<dbReference type="InterPro" id="IPR024571">
    <property type="entry name" value="ERAP1-like_C_dom"/>
</dbReference>
<comment type="caution">
    <text evidence="11">The sequence shown here is derived from an EMBL/GenBank/DDBJ whole genome shotgun (WGS) entry which is preliminary data.</text>
</comment>
<keyword evidence="3" id="KW-0645">Protease</keyword>
<dbReference type="InterPro" id="IPR014782">
    <property type="entry name" value="Peptidase_M1_dom"/>
</dbReference>
<keyword evidence="12" id="KW-1185">Reference proteome</keyword>
<evidence type="ECO:0000259" key="9">
    <source>
        <dbReference type="SMART" id="SM00645"/>
    </source>
</evidence>
<dbReference type="Proteomes" id="UP001217089">
    <property type="component" value="Unassembled WGS sequence"/>
</dbReference>
<dbReference type="Pfam" id="PF17900">
    <property type="entry name" value="Peptidase_M1_N"/>
    <property type="match status" value="1"/>
</dbReference>
<dbReference type="SUPFAM" id="SSF55486">
    <property type="entry name" value="Metalloproteases ('zincins'), catalytic domain"/>
    <property type="match status" value="1"/>
</dbReference>
<dbReference type="InterPro" id="IPR025660">
    <property type="entry name" value="Pept_his_AS"/>
</dbReference>
<keyword evidence="8" id="KW-1015">Disulfide bond</keyword>
<dbReference type="InterPro" id="IPR013201">
    <property type="entry name" value="Prot_inhib_I29"/>
</dbReference>
<keyword evidence="6" id="KW-0862">Zinc</keyword>
<dbReference type="InterPro" id="IPR001930">
    <property type="entry name" value="Peptidase_M1"/>
</dbReference>
<dbReference type="InterPro" id="IPR038765">
    <property type="entry name" value="Papain-like_cys_pep_sf"/>
</dbReference>
<dbReference type="Pfam" id="PF00112">
    <property type="entry name" value="Peptidase_C1"/>
    <property type="match status" value="1"/>
</dbReference>
<dbReference type="PANTHER" id="PTHR11533">
    <property type="entry name" value="PROTEASE M1 ZINC METALLOPROTEASE"/>
    <property type="match status" value="1"/>
</dbReference>
<evidence type="ECO:0000313" key="11">
    <source>
        <dbReference type="EMBL" id="KAJ8311347.1"/>
    </source>
</evidence>
<evidence type="ECO:0000256" key="7">
    <source>
        <dbReference type="ARBA" id="ARBA00023049"/>
    </source>
</evidence>
<accession>A0ABQ9F1S9</accession>
<dbReference type="SMART" id="SM00848">
    <property type="entry name" value="Inhibitor_I29"/>
    <property type="match status" value="1"/>
</dbReference>
<dbReference type="EMBL" id="JARBDR010000496">
    <property type="protein sequence ID" value="KAJ8311347.1"/>
    <property type="molecule type" value="Genomic_DNA"/>
</dbReference>
<keyword evidence="4" id="KW-0479">Metal-binding</keyword>
<name>A0ABQ9F1S9_TEGGR</name>
<protein>
    <submittedName>
        <fullName evidence="11">Uncharacterized protein</fullName>
    </submittedName>
</protein>
<evidence type="ECO:0000256" key="3">
    <source>
        <dbReference type="ARBA" id="ARBA00022670"/>
    </source>
</evidence>
<feature type="domain" description="Cathepsin propeptide inhibitor" evidence="10">
    <location>
        <begin position="698"/>
        <end position="757"/>
    </location>
</feature>
<dbReference type="Pfam" id="PF08246">
    <property type="entry name" value="Inhibitor_I29"/>
    <property type="match status" value="1"/>
</dbReference>
<keyword evidence="7" id="KW-0482">Metalloprotease</keyword>
<dbReference type="InterPro" id="IPR027268">
    <property type="entry name" value="Peptidase_M4/M1_CTD_sf"/>
</dbReference>
<dbReference type="PROSITE" id="PS00640">
    <property type="entry name" value="THIOL_PROTEASE_ASN"/>
    <property type="match status" value="1"/>
</dbReference>
<keyword evidence="5" id="KW-0378">Hydrolase</keyword>
<dbReference type="Pfam" id="PF24764">
    <property type="entry name" value="rva_4"/>
    <property type="match status" value="1"/>
</dbReference>
<dbReference type="SUPFAM" id="SSF54001">
    <property type="entry name" value="Cysteine proteinases"/>
    <property type="match status" value="1"/>
</dbReference>
<sequence>MKWWDDLWLNEGFATYMEYVGTNHVHPEWNIFDEFTIGELFDAFEFDGLKSSHPVYVPVNNPDEIGEIFDKISYAKDYLTKLSYQNAFHDDLWNALQARSVKDGKQLPFTVKEIMDTWINQINYPVVMVTRTPSGLHLSQRRFLINKDSTDEEKYPPCCNYIWKIPFSYTTSKTMKRNAVENIIWFDSADKDIQDSTLPDTGDSWILGNVQQYGFYRVNYDNENWKALIQQLKNNHEKISVINRAQIINDVWNLGKAGETDMENAFEAVEYLNAEMNRVPWVTAARELSYLDDMLAKTAYYDDFKVWYDILLSTQFIFFVDPNIKGSVYCTGIGKGGQDEWDFAYSQYKQTQVASEKGILLTALGCTGEIGLLNHYLQLTLDANEIRTQDIVAVITSLKQFVEDHPDLGTGERAFKQAIENTETNIKWMNNNLDLIKSWLQKVVYPNDVTINVRLPRSVLPQHYDLELKPDIYGNEPESFRFYGHSSLASQKVVGLKFDTHREFVIFILDSDLQSGSVYYLSFDFSGPLKEDLHGFTLVRIQEEEKQGKYMATSDFEPNDARKAFPCFDEPDIKASYNITILRKPNKISLSNMPKRMEQNRSDGYIADVYEETKKLSTYLVAFIVCDFDRDSIWARSDYINQTTLALNASLYILTFFEDYLRFHIRYQNKMFRFAVVVAIFAVVYSTPIFSSELDSEWVAFKNEHKKEYGVTEELQRRLIWENNVNYIQKHNLEADRGVHTFWLGMNEYGDMTSEEFVRVMNGYIMSNKTSEGNLYMPPSHVSDLPDNVDWRTKGYVTEVKNQETMVAKENGKCKFSAANVGATDTGYTDLKHGSEDDLQSAVATVGPISVAMDAGHPSFQLYKRGVYSERKCSSKKLDHGVLAVGYGSGAQGDYWIVKNSWGKTWGMEGYFELARNKNNMCGIATQASYPTGPNFLWHIDGYDKLKPYAIAIHGCIDGFSQHIIWLQAKNTNKDPRVVARYYIDAIEHANGNPMKIRAD</sequence>
<comment type="cofactor">
    <cofactor evidence="1">
        <name>Zn(2+)</name>
        <dbReference type="ChEBI" id="CHEBI:29105"/>
    </cofactor>
</comment>
<dbReference type="PANTHER" id="PTHR11533:SF294">
    <property type="entry name" value="THYROTROPIN-RELEASING HORMONE-DEGRADING ECTOENZYME"/>
    <property type="match status" value="1"/>
</dbReference>
<evidence type="ECO:0000256" key="2">
    <source>
        <dbReference type="ARBA" id="ARBA00010136"/>
    </source>
</evidence>
<organism evidence="11 12">
    <name type="scientific">Tegillarca granosa</name>
    <name type="common">Malaysian cockle</name>
    <name type="synonym">Anadara granosa</name>
    <dbReference type="NCBI Taxonomy" id="220873"/>
    <lineage>
        <taxon>Eukaryota</taxon>
        <taxon>Metazoa</taxon>
        <taxon>Spiralia</taxon>
        <taxon>Lophotrochozoa</taxon>
        <taxon>Mollusca</taxon>
        <taxon>Bivalvia</taxon>
        <taxon>Autobranchia</taxon>
        <taxon>Pteriomorphia</taxon>
        <taxon>Arcoida</taxon>
        <taxon>Arcoidea</taxon>
        <taxon>Arcidae</taxon>
        <taxon>Tegillarca</taxon>
    </lineage>
</organism>
<dbReference type="Pfam" id="PF11838">
    <property type="entry name" value="ERAP1_C"/>
    <property type="match status" value="2"/>
</dbReference>
<dbReference type="Gene3D" id="1.25.50.20">
    <property type="match status" value="3"/>
</dbReference>
<dbReference type="InterPro" id="IPR000668">
    <property type="entry name" value="Peptidase_C1A_C"/>
</dbReference>
<gene>
    <name evidence="11" type="ORF">KUTeg_010702</name>
</gene>
<proteinExistence type="inferred from homology"/>
<dbReference type="InterPro" id="IPR045357">
    <property type="entry name" value="Aminopeptidase_N-like_N"/>
</dbReference>
<reference evidence="11 12" key="1">
    <citation type="submission" date="2022-12" db="EMBL/GenBank/DDBJ databases">
        <title>Chromosome-level genome of Tegillarca granosa.</title>
        <authorList>
            <person name="Kim J."/>
        </authorList>
    </citation>
    <scope>NUCLEOTIDE SEQUENCE [LARGE SCALE GENOMIC DNA]</scope>
    <source>
        <strain evidence="11">Teg-2019</strain>
        <tissue evidence="11">Adductor muscle</tissue>
    </source>
</reference>
<dbReference type="Gene3D" id="2.60.40.1730">
    <property type="entry name" value="tricorn interacting facor f3 domain"/>
    <property type="match status" value="2"/>
</dbReference>
<comment type="similarity">
    <text evidence="2">Belongs to the peptidase M1 family.</text>
</comment>
<dbReference type="SMART" id="SM00645">
    <property type="entry name" value="Pept_C1"/>
    <property type="match status" value="1"/>
</dbReference>
<evidence type="ECO:0000256" key="8">
    <source>
        <dbReference type="ARBA" id="ARBA00023157"/>
    </source>
</evidence>
<evidence type="ECO:0000259" key="10">
    <source>
        <dbReference type="SMART" id="SM00848"/>
    </source>
</evidence>
<feature type="domain" description="Peptidase C1A papain C-terminal" evidence="9">
    <location>
        <begin position="785"/>
        <end position="932"/>
    </location>
</feature>
<dbReference type="PRINTS" id="PR00756">
    <property type="entry name" value="ALADIPTASE"/>
</dbReference>
<dbReference type="InterPro" id="IPR025661">
    <property type="entry name" value="Pept_asp_AS"/>
</dbReference>
<evidence type="ECO:0000256" key="5">
    <source>
        <dbReference type="ARBA" id="ARBA00022801"/>
    </source>
</evidence>
<evidence type="ECO:0000256" key="4">
    <source>
        <dbReference type="ARBA" id="ARBA00022723"/>
    </source>
</evidence>
<dbReference type="Gene3D" id="3.90.70.10">
    <property type="entry name" value="Cysteine proteinases"/>
    <property type="match status" value="2"/>
</dbReference>
<evidence type="ECO:0000256" key="1">
    <source>
        <dbReference type="ARBA" id="ARBA00001947"/>
    </source>
</evidence>
<dbReference type="InterPro" id="IPR058913">
    <property type="entry name" value="Integrase_dom_put"/>
</dbReference>
<dbReference type="SUPFAM" id="SSF63737">
    <property type="entry name" value="Leukotriene A4 hydrolase N-terminal domain"/>
    <property type="match status" value="1"/>
</dbReference>
<evidence type="ECO:0000256" key="6">
    <source>
        <dbReference type="ARBA" id="ARBA00022833"/>
    </source>
</evidence>